<protein>
    <submittedName>
        <fullName evidence="1">Uncharacterized protein</fullName>
    </submittedName>
</protein>
<dbReference type="AlphaFoldDB" id="A0A976IFE8"/>
<organism evidence="1 2">
    <name type="scientific">Bremia lactucae</name>
    <name type="common">Lettuce downy mildew</name>
    <dbReference type="NCBI Taxonomy" id="4779"/>
    <lineage>
        <taxon>Eukaryota</taxon>
        <taxon>Sar</taxon>
        <taxon>Stramenopiles</taxon>
        <taxon>Oomycota</taxon>
        <taxon>Peronosporomycetes</taxon>
        <taxon>Peronosporales</taxon>
        <taxon>Peronosporaceae</taxon>
        <taxon>Bremia</taxon>
    </lineage>
</organism>
<accession>A0A976IFE8</accession>
<dbReference type="OrthoDB" id="111030at2759"/>
<dbReference type="Proteomes" id="UP000294530">
    <property type="component" value="Unassembled WGS sequence"/>
</dbReference>
<gene>
    <name evidence="1" type="ORF">CCR75_003962</name>
</gene>
<comment type="caution">
    <text evidence="1">The sequence shown here is derived from an EMBL/GenBank/DDBJ whole genome shotgun (WGS) entry which is preliminary data.</text>
</comment>
<name>A0A976IFE8_BRELC</name>
<sequence>MPEVEEGSFVRSLNEYMKKQGGFADPSVWTATKTSSPIDFWGDLEGTQEHNQLAKVAKIVCSYMPHTCSFEDFWTRHAHQTEAVAEGSKELEKLAKVRRQAVVSGKSAMDVRQHYLDRLLENSPVVVEMLRSHASNPNMEDGNFCNLSVRSVLESVHDGMATDLAKSTTTFTELDATWFDISETGLENIRRTMNEYLSSAK</sequence>
<dbReference type="RefSeq" id="XP_067819847.1">
    <property type="nucleotide sequence ID" value="XM_067962053.1"/>
</dbReference>
<reference evidence="1 2" key="1">
    <citation type="journal article" date="2021" name="Genome Biol.">
        <title>AFLAP: assembly-free linkage analysis pipeline using k-mers from genome sequencing data.</title>
        <authorList>
            <person name="Fletcher K."/>
            <person name="Zhang L."/>
            <person name="Gil J."/>
            <person name="Han R."/>
            <person name="Cavanaugh K."/>
            <person name="Michelmore R."/>
        </authorList>
    </citation>
    <scope>NUCLEOTIDE SEQUENCE [LARGE SCALE GENOMIC DNA]</scope>
    <source>
        <strain evidence="1 2">SF5</strain>
    </source>
</reference>
<evidence type="ECO:0000313" key="2">
    <source>
        <dbReference type="Proteomes" id="UP000294530"/>
    </source>
</evidence>
<proteinExistence type="predicted"/>
<dbReference type="EMBL" id="SHOA02000010">
    <property type="protein sequence ID" value="TDH70348.1"/>
    <property type="molecule type" value="Genomic_DNA"/>
</dbReference>
<dbReference type="KEGG" id="blac:94347724"/>
<dbReference type="GeneID" id="94347724"/>
<keyword evidence="2" id="KW-1185">Reference proteome</keyword>
<evidence type="ECO:0000313" key="1">
    <source>
        <dbReference type="EMBL" id="TDH70348.1"/>
    </source>
</evidence>